<evidence type="ECO:0000259" key="1">
    <source>
        <dbReference type="Pfam" id="PF00483"/>
    </source>
</evidence>
<dbReference type="InterPro" id="IPR005835">
    <property type="entry name" value="NTP_transferase_dom"/>
</dbReference>
<comment type="caution">
    <text evidence="3">The sequence shown here is derived from an EMBL/GenBank/DDBJ whole genome shotgun (WGS) entry which is preliminary data.</text>
</comment>
<dbReference type="EMBL" id="VSSQ01028178">
    <property type="protein sequence ID" value="MPM77787.1"/>
    <property type="molecule type" value="Genomic_DNA"/>
</dbReference>
<feature type="domain" description="MannoseP isomerase/GMP-like beta-helix" evidence="2">
    <location>
        <begin position="330"/>
        <end position="382"/>
    </location>
</feature>
<evidence type="ECO:0000259" key="2">
    <source>
        <dbReference type="Pfam" id="PF22640"/>
    </source>
</evidence>
<proteinExistence type="predicted"/>
<evidence type="ECO:0000313" key="3">
    <source>
        <dbReference type="EMBL" id="MPM77787.1"/>
    </source>
</evidence>
<dbReference type="InterPro" id="IPR029044">
    <property type="entry name" value="Nucleotide-diphossugar_trans"/>
</dbReference>
<dbReference type="GO" id="GO:0004475">
    <property type="term" value="F:mannose-1-phosphate guanylyltransferase (GTP) activity"/>
    <property type="evidence" value="ECO:0007669"/>
    <property type="project" value="TreeGrafter"/>
</dbReference>
<accession>A0A645CLH3</accession>
<dbReference type="InterPro" id="IPR054566">
    <property type="entry name" value="ManC/GMP-like_b-helix"/>
</dbReference>
<feature type="domain" description="Nucleotidyl transferase" evidence="1">
    <location>
        <begin position="19"/>
        <end position="179"/>
    </location>
</feature>
<dbReference type="PANTHER" id="PTHR46390">
    <property type="entry name" value="MANNOSE-1-PHOSPHATE GUANYLYLTRANSFERASE"/>
    <property type="match status" value="1"/>
</dbReference>
<dbReference type="PANTHER" id="PTHR46390:SF1">
    <property type="entry name" value="MANNOSE-1-PHOSPHATE GUANYLYLTRANSFERASE"/>
    <property type="match status" value="1"/>
</dbReference>
<name>A0A645CLH3_9ZZZZ</name>
<sequence length="392" mass="45474">MKSQEDNNLDRSSNYKKTALILAGASDSKFWPRSTKKYPEQFICLLEDTSLFQKTFKLINSKFDLENIRIVINDMYKDIALEQINELKDEFIIIEPFPRHTAPAIGLSLIILDEKYSDDTVFCIFPSDQYVKNIEEFYLSIDVACQAAYLLNGLITIGIEPTRPETHYGYIQYNENNVIKNYGSNQYSQADNNFIIPEELFKYGLRKSINFAEKPDKITAQRFIESGDFIWNSGILVARKDVLFNAFEKFLNYHYEQFRSIQKFIGTKEFNEEVTRLYKTFNKISVDYGILESAENVFVVKSTFSWTDLNDWDELYRISLKDALDNVLMGNIIAIDSKNSLAISDDKLIAMLGIDDIVVVNTDNAILLCKRGETRRIDEILEFIKKKNIPLY</sequence>
<dbReference type="AlphaFoldDB" id="A0A645CLH3"/>
<dbReference type="InterPro" id="IPR051161">
    <property type="entry name" value="Mannose-6P_isomerase_type2"/>
</dbReference>
<dbReference type="Pfam" id="PF22640">
    <property type="entry name" value="ManC_GMP_beta-helix"/>
    <property type="match status" value="1"/>
</dbReference>
<reference evidence="3" key="1">
    <citation type="submission" date="2019-08" db="EMBL/GenBank/DDBJ databases">
        <authorList>
            <person name="Kucharzyk K."/>
            <person name="Murdoch R.W."/>
            <person name="Higgins S."/>
            <person name="Loffler F."/>
        </authorList>
    </citation>
    <scope>NUCLEOTIDE SEQUENCE</scope>
</reference>
<dbReference type="GO" id="GO:0009298">
    <property type="term" value="P:GDP-mannose biosynthetic process"/>
    <property type="evidence" value="ECO:0007669"/>
    <property type="project" value="TreeGrafter"/>
</dbReference>
<dbReference type="Gene3D" id="3.90.550.10">
    <property type="entry name" value="Spore Coat Polysaccharide Biosynthesis Protein SpsA, Chain A"/>
    <property type="match status" value="1"/>
</dbReference>
<protein>
    <submittedName>
        <fullName evidence="3">Alginate biosynthesis protein AlgA</fullName>
    </submittedName>
</protein>
<gene>
    <name evidence="3" type="primary">algA_16</name>
    <name evidence="3" type="ORF">SDC9_124795</name>
</gene>
<organism evidence="3">
    <name type="scientific">bioreactor metagenome</name>
    <dbReference type="NCBI Taxonomy" id="1076179"/>
    <lineage>
        <taxon>unclassified sequences</taxon>
        <taxon>metagenomes</taxon>
        <taxon>ecological metagenomes</taxon>
    </lineage>
</organism>
<dbReference type="SUPFAM" id="SSF53448">
    <property type="entry name" value="Nucleotide-diphospho-sugar transferases"/>
    <property type="match status" value="1"/>
</dbReference>
<dbReference type="Pfam" id="PF00483">
    <property type="entry name" value="NTP_transferase"/>
    <property type="match status" value="2"/>
</dbReference>
<dbReference type="SUPFAM" id="SSF159283">
    <property type="entry name" value="Guanosine diphospho-D-mannose pyrophosphorylase/mannose-6-phosphate isomerase linker domain"/>
    <property type="match status" value="1"/>
</dbReference>
<feature type="domain" description="Nucleotidyl transferase" evidence="1">
    <location>
        <begin position="209"/>
        <end position="322"/>
    </location>
</feature>